<evidence type="ECO:0008006" key="3">
    <source>
        <dbReference type="Google" id="ProtNLM"/>
    </source>
</evidence>
<protein>
    <recommendedName>
        <fullName evidence="3">Type II toxin-antitoxin system RelE/ParE family toxin</fullName>
    </recommendedName>
</protein>
<proteinExistence type="predicted"/>
<gene>
    <name evidence="1" type="ORF">MOBUDSM44075_03874</name>
</gene>
<dbReference type="Pfam" id="PF05973">
    <property type="entry name" value="Gp49"/>
    <property type="match status" value="1"/>
</dbReference>
<comment type="caution">
    <text evidence="1">The sequence shown here is derived from an EMBL/GenBank/DDBJ whole genome shotgun (WGS) entry which is preliminary data.</text>
</comment>
<dbReference type="Proteomes" id="UP000036313">
    <property type="component" value="Unassembled WGS sequence"/>
</dbReference>
<accession>A0A0J6YJL2</accession>
<evidence type="ECO:0000313" key="1">
    <source>
        <dbReference type="EMBL" id="KMO73006.1"/>
    </source>
</evidence>
<name>A0A0J6YJL2_9MYCO</name>
<dbReference type="EMBL" id="JYNU01000027">
    <property type="protein sequence ID" value="KMO73006.1"/>
    <property type="molecule type" value="Genomic_DNA"/>
</dbReference>
<sequence length="42" mass="4879">MYVAKFGNKINVLHVFTKKTQKTPKPDIDLAKKRYKEAKENG</sequence>
<dbReference type="PATRIC" id="fig|1807.14.peg.3899"/>
<dbReference type="AlphaFoldDB" id="A0A0J6YJL2"/>
<organism evidence="1 2">
    <name type="scientific">Mycolicibacterium obuense</name>
    <dbReference type="NCBI Taxonomy" id="1807"/>
    <lineage>
        <taxon>Bacteria</taxon>
        <taxon>Bacillati</taxon>
        <taxon>Actinomycetota</taxon>
        <taxon>Actinomycetes</taxon>
        <taxon>Mycobacteriales</taxon>
        <taxon>Mycobacteriaceae</taxon>
        <taxon>Mycolicibacterium</taxon>
    </lineage>
</organism>
<reference evidence="1 2" key="1">
    <citation type="journal article" date="2015" name="Genome Biol. Evol.">
        <title>Characterization of Three Mycobacterium spp. with Potential Use in Bioremediation by Genome Sequencing and Comparative Genomics.</title>
        <authorList>
            <person name="Das S."/>
            <person name="Pettersson B.M."/>
            <person name="Behra P.R."/>
            <person name="Ramesh M."/>
            <person name="Dasgupta S."/>
            <person name="Bhattacharya A."/>
            <person name="Kirsebom L.A."/>
        </authorList>
    </citation>
    <scope>NUCLEOTIDE SEQUENCE [LARGE SCALE GENOMIC DNA]</scope>
    <source>
        <strain evidence="1 2">DSM 44075</strain>
    </source>
</reference>
<evidence type="ECO:0000313" key="2">
    <source>
        <dbReference type="Proteomes" id="UP000036313"/>
    </source>
</evidence>
<dbReference type="InterPro" id="IPR009241">
    <property type="entry name" value="HigB-like"/>
</dbReference>